<dbReference type="InterPro" id="IPR005119">
    <property type="entry name" value="LysR_subst-bd"/>
</dbReference>
<feature type="domain" description="HTH lysR-type" evidence="6">
    <location>
        <begin position="12"/>
        <end position="69"/>
    </location>
</feature>
<organism evidence="7 8">
    <name type="scientific">Celeribacter indicus</name>
    <dbReference type="NCBI Taxonomy" id="1208324"/>
    <lineage>
        <taxon>Bacteria</taxon>
        <taxon>Pseudomonadati</taxon>
        <taxon>Pseudomonadota</taxon>
        <taxon>Alphaproteobacteria</taxon>
        <taxon>Rhodobacterales</taxon>
        <taxon>Roseobacteraceae</taxon>
        <taxon>Celeribacter</taxon>
    </lineage>
</organism>
<dbReference type="PANTHER" id="PTHR30346">
    <property type="entry name" value="TRANSCRIPTIONAL DUAL REGULATOR HCAR-RELATED"/>
    <property type="match status" value="1"/>
</dbReference>
<evidence type="ECO:0000313" key="7">
    <source>
        <dbReference type="EMBL" id="AJE46945.1"/>
    </source>
</evidence>
<keyword evidence="8" id="KW-1185">Reference proteome</keyword>
<dbReference type="CDD" id="cd08411">
    <property type="entry name" value="PBP2_OxyR"/>
    <property type="match status" value="1"/>
</dbReference>
<dbReference type="InterPro" id="IPR036388">
    <property type="entry name" value="WH-like_DNA-bd_sf"/>
</dbReference>
<dbReference type="Proteomes" id="UP000031521">
    <property type="component" value="Chromosome"/>
</dbReference>
<comment type="similarity">
    <text evidence="1">Belongs to the LysR transcriptional regulatory family.</text>
</comment>
<dbReference type="HOGENOM" id="CLU_039613_6_4_5"/>
<dbReference type="EMBL" id="CP004393">
    <property type="protein sequence ID" value="AJE46945.1"/>
    <property type="molecule type" value="Genomic_DNA"/>
</dbReference>
<dbReference type="SUPFAM" id="SSF53850">
    <property type="entry name" value="Periplasmic binding protein-like II"/>
    <property type="match status" value="1"/>
</dbReference>
<dbReference type="FunFam" id="1.10.10.10:FF:000001">
    <property type="entry name" value="LysR family transcriptional regulator"/>
    <property type="match status" value="1"/>
</dbReference>
<name>A0A0B5E0J9_9RHOB</name>
<dbReference type="SUPFAM" id="SSF46785">
    <property type="entry name" value="Winged helix' DNA-binding domain"/>
    <property type="match status" value="1"/>
</dbReference>
<dbReference type="Gene3D" id="3.40.190.10">
    <property type="entry name" value="Periplasmic binding protein-like II"/>
    <property type="match status" value="2"/>
</dbReference>
<protein>
    <submittedName>
        <fullName evidence="7">LysR family transcriptional regulator</fullName>
    </submittedName>
</protein>
<proteinExistence type="inferred from homology"/>
<dbReference type="GO" id="GO:0032993">
    <property type="term" value="C:protein-DNA complex"/>
    <property type="evidence" value="ECO:0007669"/>
    <property type="project" value="TreeGrafter"/>
</dbReference>
<dbReference type="AlphaFoldDB" id="A0A0B5E0J9"/>
<reference evidence="7 8" key="1">
    <citation type="journal article" date="2014" name="Int. J. Syst. Evol. Microbiol.">
        <title>Celeribacter indicus sp. nov., a polycyclic aromatic hydrocarbon-degrading bacterium from deep-sea sediment and reclassification of Huaishuia halophila as Celeribacter halophilus comb. nov.</title>
        <authorList>
            <person name="Lai Q."/>
            <person name="Cao J."/>
            <person name="Yuan J."/>
            <person name="Li F."/>
            <person name="Shao Z."/>
        </authorList>
    </citation>
    <scope>NUCLEOTIDE SEQUENCE [LARGE SCALE GENOMIC DNA]</scope>
    <source>
        <strain evidence="7">P73</strain>
    </source>
</reference>
<dbReference type="InterPro" id="IPR000847">
    <property type="entry name" value="LysR_HTH_N"/>
</dbReference>
<evidence type="ECO:0000259" key="6">
    <source>
        <dbReference type="PROSITE" id="PS50931"/>
    </source>
</evidence>
<evidence type="ECO:0000313" key="8">
    <source>
        <dbReference type="Proteomes" id="UP000031521"/>
    </source>
</evidence>
<keyword evidence="4" id="KW-0010">Activator</keyword>
<evidence type="ECO:0000256" key="5">
    <source>
        <dbReference type="ARBA" id="ARBA00023163"/>
    </source>
</evidence>
<evidence type="ECO:0000256" key="3">
    <source>
        <dbReference type="ARBA" id="ARBA00023125"/>
    </source>
</evidence>
<dbReference type="GO" id="GO:0003700">
    <property type="term" value="F:DNA-binding transcription factor activity"/>
    <property type="evidence" value="ECO:0007669"/>
    <property type="project" value="InterPro"/>
</dbReference>
<dbReference type="STRING" id="1208324.P73_2230"/>
<dbReference type="Pfam" id="PF00126">
    <property type="entry name" value="HTH_1"/>
    <property type="match status" value="1"/>
</dbReference>
<keyword evidence="5" id="KW-0804">Transcription</keyword>
<evidence type="ECO:0000256" key="1">
    <source>
        <dbReference type="ARBA" id="ARBA00009437"/>
    </source>
</evidence>
<sequence>MDHFFRYTAPMITLRQMTYFLALAETRSFSAAAERVHVTQPALSQQIKEMEATLGTQLVERLPRDIRLTRAGQVVLERTRTILAMTRDLEAEIRLSKGLRGRLALGVIPTIAPYLLPRALTRIRAAALDLDMRVREAQTAELISLVAHGHLDAAVIALPYDTEGLTARPLFRDRFLLAGSRDRIAAATTTPRPTDLSPDTLLLLEEGHCLADQALEVCGLRRQRRTVDLGASSLATLCGLVAQGFGLTLVPELALCTEMAASPDMAVTRFTAPEPSRTVALVRRQSTEVKEWFTALGDLLSEAGEELLAEARRRG</sequence>
<evidence type="ECO:0000256" key="2">
    <source>
        <dbReference type="ARBA" id="ARBA00023015"/>
    </source>
</evidence>
<dbReference type="GO" id="GO:0003677">
    <property type="term" value="F:DNA binding"/>
    <property type="evidence" value="ECO:0007669"/>
    <property type="project" value="UniProtKB-KW"/>
</dbReference>
<dbReference type="PRINTS" id="PR00039">
    <property type="entry name" value="HTHLYSR"/>
</dbReference>
<accession>A0A0B5E0J9</accession>
<dbReference type="PANTHER" id="PTHR30346:SF26">
    <property type="entry name" value="HYDROGEN PEROXIDE-INDUCIBLE GENES ACTIVATOR"/>
    <property type="match status" value="1"/>
</dbReference>
<dbReference type="Pfam" id="PF03466">
    <property type="entry name" value="LysR_substrate"/>
    <property type="match status" value="1"/>
</dbReference>
<gene>
    <name evidence="7" type="ORF">P73_2230</name>
</gene>
<keyword evidence="2" id="KW-0805">Transcription regulation</keyword>
<dbReference type="KEGG" id="cid:P73_2230"/>
<dbReference type="PROSITE" id="PS50931">
    <property type="entry name" value="HTH_LYSR"/>
    <property type="match status" value="1"/>
</dbReference>
<evidence type="ECO:0000256" key="4">
    <source>
        <dbReference type="ARBA" id="ARBA00023159"/>
    </source>
</evidence>
<keyword evidence="3" id="KW-0238">DNA-binding</keyword>
<dbReference type="Gene3D" id="1.10.10.10">
    <property type="entry name" value="Winged helix-like DNA-binding domain superfamily/Winged helix DNA-binding domain"/>
    <property type="match status" value="1"/>
</dbReference>
<dbReference type="InterPro" id="IPR036390">
    <property type="entry name" value="WH_DNA-bd_sf"/>
</dbReference>